<evidence type="ECO:0000313" key="3">
    <source>
        <dbReference type="Proteomes" id="UP000829685"/>
    </source>
</evidence>
<dbReference type="Proteomes" id="UP000829685">
    <property type="component" value="Unassembled WGS sequence"/>
</dbReference>
<feature type="region of interest" description="Disordered" evidence="1">
    <location>
        <begin position="107"/>
        <end position="337"/>
    </location>
</feature>
<evidence type="ECO:0000256" key="1">
    <source>
        <dbReference type="SAM" id="MobiDB-lite"/>
    </source>
</evidence>
<feature type="compositionally biased region" description="Polar residues" evidence="1">
    <location>
        <begin position="311"/>
        <end position="322"/>
    </location>
</feature>
<sequence>MVPPTNFRTYEAQARLLAAVVASTGCRLDFKAIADHIGSQATPSSVDHRLRPIKQLAKLQAQWLKGGKDPSDLPTDAKEIQKLFGESTPGSLDFHFREVKATGKAQQEAVKKGLDPSKVTIGTAHRYDREAKAQKRRGSAPTTPAARRIKDVGSAKRAPATTGGRASKKARLVELDDDDEDSPDVDYDHMDVTTPSARPKPRETPNAAYQVNNSASNSEDDAPASPSRARGRHYTPQSFTHGGHTNDYSVTDAPDPATFGMGADGMGAYSTNTSFSNSAKAAPAARPASNMNPNTAAADHDDDDDDLMEINASQFSASSSMRVNPAQPRSVAIKKDPFESTSTEGYFDLTYQNENADLSEGEV</sequence>
<protein>
    <submittedName>
        <fullName evidence="2">Uncharacterized protein</fullName>
    </submittedName>
</protein>
<name>A0A9Q0ANX3_9PEZI</name>
<feature type="compositionally biased region" description="Polar residues" evidence="1">
    <location>
        <begin position="207"/>
        <end position="217"/>
    </location>
</feature>
<dbReference type="AlphaFoldDB" id="A0A9Q0ANX3"/>
<feature type="region of interest" description="Disordered" evidence="1">
    <location>
        <begin position="344"/>
        <end position="363"/>
    </location>
</feature>
<keyword evidence="3" id="KW-1185">Reference proteome</keyword>
<feature type="compositionally biased region" description="Acidic residues" evidence="1">
    <location>
        <begin position="175"/>
        <end position="185"/>
    </location>
</feature>
<accession>A0A9Q0ANX3</accession>
<reference evidence="2" key="1">
    <citation type="submission" date="2021-03" db="EMBL/GenBank/DDBJ databases">
        <title>Revisited historic fungal species revealed as producer of novel bioactive compounds through whole genome sequencing and comparative genomics.</title>
        <authorList>
            <person name="Vignolle G.A."/>
            <person name="Hochenegger N."/>
            <person name="Mach R.L."/>
            <person name="Mach-Aigner A.R."/>
            <person name="Javad Rahimi M."/>
            <person name="Salim K.A."/>
            <person name="Chan C.M."/>
            <person name="Lim L.B.L."/>
            <person name="Cai F."/>
            <person name="Druzhinina I.S."/>
            <person name="U'Ren J.M."/>
            <person name="Derntl C."/>
        </authorList>
    </citation>
    <scope>NUCLEOTIDE SEQUENCE</scope>
    <source>
        <strain evidence="2">TUCIM 5799</strain>
    </source>
</reference>
<dbReference type="EMBL" id="JAFIMR010000007">
    <property type="protein sequence ID" value="KAI1876365.1"/>
    <property type="molecule type" value="Genomic_DNA"/>
</dbReference>
<feature type="compositionally biased region" description="Polar residues" evidence="1">
    <location>
        <begin position="344"/>
        <end position="356"/>
    </location>
</feature>
<evidence type="ECO:0000313" key="2">
    <source>
        <dbReference type="EMBL" id="KAI1876365.1"/>
    </source>
</evidence>
<organism evidence="2 3">
    <name type="scientific">Neoarthrinium moseri</name>
    <dbReference type="NCBI Taxonomy" id="1658444"/>
    <lineage>
        <taxon>Eukaryota</taxon>
        <taxon>Fungi</taxon>
        <taxon>Dikarya</taxon>
        <taxon>Ascomycota</taxon>
        <taxon>Pezizomycotina</taxon>
        <taxon>Sordariomycetes</taxon>
        <taxon>Xylariomycetidae</taxon>
        <taxon>Amphisphaeriales</taxon>
        <taxon>Apiosporaceae</taxon>
        <taxon>Neoarthrinium</taxon>
    </lineage>
</organism>
<proteinExistence type="predicted"/>
<feature type="compositionally biased region" description="Low complexity" evidence="1">
    <location>
        <begin position="274"/>
        <end position="297"/>
    </location>
</feature>
<comment type="caution">
    <text evidence="2">The sequence shown here is derived from an EMBL/GenBank/DDBJ whole genome shotgun (WGS) entry which is preliminary data.</text>
</comment>
<gene>
    <name evidence="2" type="ORF">JX265_003891</name>
</gene>